<dbReference type="InterPro" id="IPR035595">
    <property type="entry name" value="UDP_glycos_trans_CS"/>
</dbReference>
<gene>
    <name evidence="5" type="ORF">Goari_016198</name>
</gene>
<dbReference type="InterPro" id="IPR002213">
    <property type="entry name" value="UDP_glucos_trans"/>
</dbReference>
<evidence type="ECO:0000313" key="6">
    <source>
        <dbReference type="Proteomes" id="UP000593577"/>
    </source>
</evidence>
<dbReference type="AlphaFoldDB" id="A0A7J8WI90"/>
<dbReference type="FunFam" id="3.40.50.2000:FF:000060">
    <property type="entry name" value="Glycosyltransferase"/>
    <property type="match status" value="1"/>
</dbReference>
<dbReference type="CDD" id="cd03784">
    <property type="entry name" value="GT1_Gtf-like"/>
    <property type="match status" value="1"/>
</dbReference>
<dbReference type="GO" id="GO:0008194">
    <property type="term" value="F:UDP-glycosyltransferase activity"/>
    <property type="evidence" value="ECO:0007669"/>
    <property type="project" value="InterPro"/>
</dbReference>
<reference evidence="5 6" key="1">
    <citation type="journal article" date="2019" name="Genome Biol. Evol.">
        <title>Insights into the evolution of the New World diploid cottons (Gossypium, subgenus Houzingenia) based on genome sequencing.</title>
        <authorList>
            <person name="Grover C.E."/>
            <person name="Arick M.A. 2nd"/>
            <person name="Thrash A."/>
            <person name="Conover J.L."/>
            <person name="Sanders W.S."/>
            <person name="Peterson D.G."/>
            <person name="Frelichowski J.E."/>
            <person name="Scheffler J.A."/>
            <person name="Scheffler B.E."/>
            <person name="Wendel J.F."/>
        </authorList>
    </citation>
    <scope>NUCLEOTIDE SEQUENCE [LARGE SCALE GENOMIC DNA]</scope>
    <source>
        <strain evidence="5">185</strain>
        <tissue evidence="5">Leaf</tissue>
    </source>
</reference>
<feature type="non-terminal residue" evidence="5">
    <location>
        <position position="1"/>
    </location>
</feature>
<evidence type="ECO:0000256" key="3">
    <source>
        <dbReference type="RuleBase" id="RU003718"/>
    </source>
</evidence>
<dbReference type="SUPFAM" id="SSF53756">
    <property type="entry name" value="UDP-Glycosyltransferase/glycogen phosphorylase"/>
    <property type="match status" value="1"/>
</dbReference>
<dbReference type="PANTHER" id="PTHR48044">
    <property type="entry name" value="GLYCOSYLTRANSFERASE"/>
    <property type="match status" value="1"/>
</dbReference>
<dbReference type="Gene3D" id="3.40.50.2000">
    <property type="entry name" value="Glycogen Phosphorylase B"/>
    <property type="match status" value="2"/>
</dbReference>
<sequence length="471" mass="53057">VSYCFFFIVCRFDVDGASGRRAARRWQEVAEEQGIKVIRNLEVQKIVIKYRYENPTLVIARLVTNNNTNLAWEPRVMELQQNPSILMLPWLAQGHISPYLQLAKKLSARNFIIYFCSTHINLDSIRKSAFDAAKPNFSNILSTLKPNLVIYDFLQPWAAAAANEQDVESVMFLTTGAASISSAVHYLKNPNMEHSIQEAELNKYLLQWFGGTENGVRNKDRFLECLERSSNMVLINTSRMIEAKYIDYVSVLVGKQTVPVGPLVQECGNREEDVHIMEWLGKKEPGSVVLVSFGSELFISKEDMEEIAMGLELSKICFIRAVRFQGGDNTVLLEGFSKRFEERGLMVQRWVPQAKILGHSSIGGFVSHCGWNSTLEGIINGVPIIAMPMKNEQPLNAKVVTELGVGIKVPKENGKLKSEEIARIINEVIEQEGGKILRTRAKEVGQRLKGEEETNVAMDRILQLVKPPKTT</sequence>
<comment type="caution">
    <text evidence="5">The sequence shown here is derived from an EMBL/GenBank/DDBJ whole genome shotgun (WGS) entry which is preliminary data.</text>
</comment>
<evidence type="ECO:0000256" key="2">
    <source>
        <dbReference type="ARBA" id="ARBA00022679"/>
    </source>
</evidence>
<evidence type="ECO:0000256" key="1">
    <source>
        <dbReference type="ARBA" id="ARBA00009995"/>
    </source>
</evidence>
<dbReference type="Pfam" id="PF00201">
    <property type="entry name" value="UDPGT"/>
    <property type="match status" value="1"/>
</dbReference>
<keyword evidence="2 3" id="KW-0808">Transferase</keyword>
<protein>
    <recommendedName>
        <fullName evidence="4">Glycosyltransferase</fullName>
        <ecNumber evidence="4">2.4.1.-</ecNumber>
    </recommendedName>
</protein>
<dbReference type="GO" id="GO:1901137">
    <property type="term" value="P:carbohydrate derivative biosynthetic process"/>
    <property type="evidence" value="ECO:0007669"/>
    <property type="project" value="UniProtKB-ARBA"/>
</dbReference>
<dbReference type="EC" id="2.4.1.-" evidence="4"/>
<name>A0A7J8WI90_GOSAI</name>
<accession>A0A7J8WI90</accession>
<comment type="similarity">
    <text evidence="1 3">Belongs to the UDP-glycosyltransferase family.</text>
</comment>
<dbReference type="PANTHER" id="PTHR48044:SF9">
    <property type="entry name" value="UDP-GLYCOSYLTRANSFERASE SUPERFAMILY PROTEIN"/>
    <property type="match status" value="1"/>
</dbReference>
<evidence type="ECO:0000256" key="4">
    <source>
        <dbReference type="RuleBase" id="RU362057"/>
    </source>
</evidence>
<evidence type="ECO:0000313" key="5">
    <source>
        <dbReference type="EMBL" id="MBA0674612.1"/>
    </source>
</evidence>
<organism evidence="5 6">
    <name type="scientific">Gossypium aridum</name>
    <name type="common">American cotton</name>
    <name type="synonym">Erioxylum aridum</name>
    <dbReference type="NCBI Taxonomy" id="34290"/>
    <lineage>
        <taxon>Eukaryota</taxon>
        <taxon>Viridiplantae</taxon>
        <taxon>Streptophyta</taxon>
        <taxon>Embryophyta</taxon>
        <taxon>Tracheophyta</taxon>
        <taxon>Spermatophyta</taxon>
        <taxon>Magnoliopsida</taxon>
        <taxon>eudicotyledons</taxon>
        <taxon>Gunneridae</taxon>
        <taxon>Pentapetalae</taxon>
        <taxon>rosids</taxon>
        <taxon>malvids</taxon>
        <taxon>Malvales</taxon>
        <taxon>Malvaceae</taxon>
        <taxon>Malvoideae</taxon>
        <taxon>Gossypium</taxon>
    </lineage>
</organism>
<keyword evidence="3" id="KW-0328">Glycosyltransferase</keyword>
<dbReference type="Proteomes" id="UP000593577">
    <property type="component" value="Unassembled WGS sequence"/>
</dbReference>
<keyword evidence="6" id="KW-1185">Reference proteome</keyword>
<dbReference type="EMBL" id="JABFAA010000001">
    <property type="protein sequence ID" value="MBA0674612.1"/>
    <property type="molecule type" value="Genomic_DNA"/>
</dbReference>
<proteinExistence type="inferred from homology"/>
<dbReference type="PROSITE" id="PS00375">
    <property type="entry name" value="UDPGT"/>
    <property type="match status" value="1"/>
</dbReference>